<evidence type="ECO:0000313" key="1">
    <source>
        <dbReference type="EMBL" id="KAL0943169.1"/>
    </source>
</evidence>
<reference evidence="1 2" key="1">
    <citation type="journal article" date="2020" name="Phytopathology">
        <title>Genome Sequence Resources of Colletotrichum truncatum, C. plurivorum, C. musicola, and C. sojae: Four Species Pathogenic to Soybean (Glycine max).</title>
        <authorList>
            <person name="Rogerio F."/>
            <person name="Boufleur T.R."/>
            <person name="Ciampi-Guillardi M."/>
            <person name="Sukno S.A."/>
            <person name="Thon M.R."/>
            <person name="Massola Junior N.S."/>
            <person name="Baroncelli R."/>
        </authorList>
    </citation>
    <scope>NUCLEOTIDE SEQUENCE [LARGE SCALE GENOMIC DNA]</scope>
    <source>
        <strain evidence="1 2">CMES1059</strain>
    </source>
</reference>
<comment type="caution">
    <text evidence="1">The sequence shown here is derived from an EMBL/GenBank/DDBJ whole genome shotgun (WGS) entry which is preliminary data.</text>
</comment>
<sequence length="42" mass="4721">MHGSVWEPSPDGHSLEVGRELCLLSHSHRTNRSLCRGSTFED</sequence>
<gene>
    <name evidence="1" type="ORF">CTRU02_201055</name>
</gene>
<dbReference type="Proteomes" id="UP000805649">
    <property type="component" value="Unassembled WGS sequence"/>
</dbReference>
<name>A0ACC3ZG86_COLTU</name>
<evidence type="ECO:0000313" key="2">
    <source>
        <dbReference type="Proteomes" id="UP000805649"/>
    </source>
</evidence>
<keyword evidence="2" id="KW-1185">Reference proteome</keyword>
<organism evidence="1 2">
    <name type="scientific">Colletotrichum truncatum</name>
    <name type="common">Anthracnose fungus</name>
    <name type="synonym">Colletotrichum capsici</name>
    <dbReference type="NCBI Taxonomy" id="5467"/>
    <lineage>
        <taxon>Eukaryota</taxon>
        <taxon>Fungi</taxon>
        <taxon>Dikarya</taxon>
        <taxon>Ascomycota</taxon>
        <taxon>Pezizomycotina</taxon>
        <taxon>Sordariomycetes</taxon>
        <taxon>Hypocreomycetidae</taxon>
        <taxon>Glomerellales</taxon>
        <taxon>Glomerellaceae</taxon>
        <taxon>Colletotrichum</taxon>
        <taxon>Colletotrichum truncatum species complex</taxon>
    </lineage>
</organism>
<accession>A0ACC3ZG86</accession>
<dbReference type="EMBL" id="VUJX02000001">
    <property type="protein sequence ID" value="KAL0943169.1"/>
    <property type="molecule type" value="Genomic_DNA"/>
</dbReference>
<protein>
    <submittedName>
        <fullName evidence="1">Uncharacterized protein</fullName>
    </submittedName>
</protein>
<proteinExistence type="predicted"/>